<gene>
    <name evidence="8" type="ORF">BDW02DRAFT_504030</name>
</gene>
<comment type="similarity">
    <text evidence="1">Belongs to the Gfo/Idh/MocA family.</text>
</comment>
<dbReference type="InterPro" id="IPR036291">
    <property type="entry name" value="NAD(P)-bd_dom_sf"/>
</dbReference>
<dbReference type="Proteomes" id="UP000800040">
    <property type="component" value="Unassembled WGS sequence"/>
</dbReference>
<evidence type="ECO:0000256" key="4">
    <source>
        <dbReference type="ARBA" id="ARBA00042988"/>
    </source>
</evidence>
<dbReference type="GO" id="GO:0000166">
    <property type="term" value="F:nucleotide binding"/>
    <property type="evidence" value="ECO:0007669"/>
    <property type="project" value="InterPro"/>
</dbReference>
<dbReference type="EMBL" id="ML975349">
    <property type="protein sequence ID" value="KAF1832009.1"/>
    <property type="molecule type" value="Genomic_DNA"/>
</dbReference>
<name>A0A6A5K4Z7_9PLEO</name>
<evidence type="ECO:0000256" key="3">
    <source>
        <dbReference type="ARBA" id="ARBA00038984"/>
    </source>
</evidence>
<dbReference type="AlphaFoldDB" id="A0A6A5K4Z7"/>
<feature type="domain" description="Gfo/Idh/MocA-like oxidoreductase N-terminal" evidence="6">
    <location>
        <begin position="9"/>
        <end position="137"/>
    </location>
</feature>
<dbReference type="SUPFAM" id="SSF51735">
    <property type="entry name" value="NAD(P)-binding Rossmann-fold domains"/>
    <property type="match status" value="1"/>
</dbReference>
<dbReference type="InterPro" id="IPR055170">
    <property type="entry name" value="GFO_IDH_MocA-like_dom"/>
</dbReference>
<feature type="domain" description="GFO/IDH/MocA-like oxidoreductase" evidence="7">
    <location>
        <begin position="149"/>
        <end position="291"/>
    </location>
</feature>
<evidence type="ECO:0000256" key="1">
    <source>
        <dbReference type="ARBA" id="ARBA00010928"/>
    </source>
</evidence>
<keyword evidence="2" id="KW-0560">Oxidoreductase</keyword>
<protein>
    <recommendedName>
        <fullName evidence="3">D-xylose 1-dehydrogenase (NADP(+), D-xylono-1,5-lactone-forming)</fullName>
        <ecNumber evidence="3">1.1.1.179</ecNumber>
    </recommendedName>
    <alternativeName>
        <fullName evidence="4">D-xylose-NADP dehydrogenase</fullName>
    </alternativeName>
</protein>
<dbReference type="EC" id="1.1.1.179" evidence="3"/>
<evidence type="ECO:0000256" key="2">
    <source>
        <dbReference type="ARBA" id="ARBA00023002"/>
    </source>
</evidence>
<dbReference type="PANTHER" id="PTHR22604:SF115">
    <property type="entry name" value="DIHYDRODIOL DEHYDROGENASE, PUTATIVE (AFU_ORTHOLOGUE AFUA_1G07520)-RELATED"/>
    <property type="match status" value="1"/>
</dbReference>
<sequence>MTSLPFTLRWGILATGGIATTFTKDLLIDPETRSAGDIRHVIAAAASSTSASRARDFLSSVNAPSSSKAYGSYKELVQDKDVDIVYVATPHSHHYQHTRLALEAGKHVLVEKPITVNAQQCAKLRQLAQEKNKFLMEAVWTRFFPLSREICNLIQNGSLGNIVRVYADFSFWNDVPTEFDTQHRMINPELAGGALLDLGIYSLTWVFMALYHTQQQQEPATAVKKREEPVVSSAVTKYETTGVDQTTTVLLHFPSTGAHGVASTSIQVATTPNPAHASPDAIRIQGTLGDLTVNYAPRPRTYTLIPAGNEKRGQPAPFAYQVVTKHEDIPGGGHGMFWEADECARCIRDGKLESGVCGLEETEVVMRVMDQVRRQGGVVYPEGIESLEFPLGGFGL</sequence>
<reference evidence="8" key="1">
    <citation type="submission" date="2020-01" db="EMBL/GenBank/DDBJ databases">
        <authorList>
            <consortium name="DOE Joint Genome Institute"/>
            <person name="Haridas S."/>
            <person name="Albert R."/>
            <person name="Binder M."/>
            <person name="Bloem J."/>
            <person name="Labutti K."/>
            <person name="Salamov A."/>
            <person name="Andreopoulos B."/>
            <person name="Baker S.E."/>
            <person name="Barry K."/>
            <person name="Bills G."/>
            <person name="Bluhm B.H."/>
            <person name="Cannon C."/>
            <person name="Castanera R."/>
            <person name="Culley D.E."/>
            <person name="Daum C."/>
            <person name="Ezra D."/>
            <person name="Gonzalez J.B."/>
            <person name="Henrissat B."/>
            <person name="Kuo A."/>
            <person name="Liang C."/>
            <person name="Lipzen A."/>
            <person name="Lutzoni F."/>
            <person name="Magnuson J."/>
            <person name="Mondo S."/>
            <person name="Nolan M."/>
            <person name="Ohm R."/>
            <person name="Pangilinan J."/>
            <person name="Park H.-J."/>
            <person name="Ramirez L."/>
            <person name="Alfaro M."/>
            <person name="Sun H."/>
            <person name="Tritt A."/>
            <person name="Yoshinaga Y."/>
            <person name="Zwiers L.-H."/>
            <person name="Turgeon B.G."/>
            <person name="Goodwin S.B."/>
            <person name="Spatafora J.W."/>
            <person name="Crous P.W."/>
            <person name="Grigoriev I.V."/>
        </authorList>
    </citation>
    <scope>NUCLEOTIDE SEQUENCE</scope>
    <source>
        <strain evidence="8">P77</strain>
    </source>
</reference>
<dbReference type="PANTHER" id="PTHR22604">
    <property type="entry name" value="OXIDOREDUCTASES"/>
    <property type="match status" value="1"/>
</dbReference>
<dbReference type="SUPFAM" id="SSF55347">
    <property type="entry name" value="Glyceraldehyde-3-phosphate dehydrogenase-like, C-terminal domain"/>
    <property type="match status" value="1"/>
</dbReference>
<dbReference type="OrthoDB" id="2129491at2759"/>
<dbReference type="InterPro" id="IPR000683">
    <property type="entry name" value="Gfo/Idh/MocA-like_OxRdtase_N"/>
</dbReference>
<evidence type="ECO:0000313" key="9">
    <source>
        <dbReference type="Proteomes" id="UP000800040"/>
    </source>
</evidence>
<dbReference type="Pfam" id="PF22725">
    <property type="entry name" value="GFO_IDH_MocA_C3"/>
    <property type="match status" value="1"/>
</dbReference>
<evidence type="ECO:0000259" key="6">
    <source>
        <dbReference type="Pfam" id="PF01408"/>
    </source>
</evidence>
<keyword evidence="9" id="KW-1185">Reference proteome</keyword>
<proteinExistence type="inferred from homology"/>
<organism evidence="8 9">
    <name type="scientific">Decorospora gaudefroyi</name>
    <dbReference type="NCBI Taxonomy" id="184978"/>
    <lineage>
        <taxon>Eukaryota</taxon>
        <taxon>Fungi</taxon>
        <taxon>Dikarya</taxon>
        <taxon>Ascomycota</taxon>
        <taxon>Pezizomycotina</taxon>
        <taxon>Dothideomycetes</taxon>
        <taxon>Pleosporomycetidae</taxon>
        <taxon>Pleosporales</taxon>
        <taxon>Pleosporineae</taxon>
        <taxon>Pleosporaceae</taxon>
        <taxon>Decorospora</taxon>
    </lineage>
</organism>
<evidence type="ECO:0000259" key="7">
    <source>
        <dbReference type="Pfam" id="PF22725"/>
    </source>
</evidence>
<dbReference type="GO" id="GO:0047837">
    <property type="term" value="F:D-xylose 1-dehydrogenase (NADP+) activity"/>
    <property type="evidence" value="ECO:0007669"/>
    <property type="project" value="UniProtKB-EC"/>
</dbReference>
<dbReference type="Gene3D" id="3.30.360.10">
    <property type="entry name" value="Dihydrodipicolinate Reductase, domain 2"/>
    <property type="match status" value="1"/>
</dbReference>
<accession>A0A6A5K4Z7</accession>
<comment type="catalytic activity">
    <reaction evidence="5">
        <text>D-xylose + NADP(+) = D-xylono-1,5-lactone + NADPH + H(+)</text>
        <dbReference type="Rhea" id="RHEA:22000"/>
        <dbReference type="ChEBI" id="CHEBI:15378"/>
        <dbReference type="ChEBI" id="CHEBI:15867"/>
        <dbReference type="ChEBI" id="CHEBI:53455"/>
        <dbReference type="ChEBI" id="CHEBI:57783"/>
        <dbReference type="ChEBI" id="CHEBI:58349"/>
        <dbReference type="EC" id="1.1.1.179"/>
    </reaction>
</comment>
<evidence type="ECO:0000313" key="8">
    <source>
        <dbReference type="EMBL" id="KAF1832009.1"/>
    </source>
</evidence>
<dbReference type="Pfam" id="PF01408">
    <property type="entry name" value="GFO_IDH_MocA"/>
    <property type="match status" value="1"/>
</dbReference>
<dbReference type="InterPro" id="IPR050984">
    <property type="entry name" value="Gfo/Idh/MocA_domain"/>
</dbReference>
<dbReference type="Gene3D" id="3.40.50.720">
    <property type="entry name" value="NAD(P)-binding Rossmann-like Domain"/>
    <property type="match status" value="1"/>
</dbReference>
<evidence type="ECO:0000256" key="5">
    <source>
        <dbReference type="ARBA" id="ARBA00049233"/>
    </source>
</evidence>